<dbReference type="Proteomes" id="UP001204851">
    <property type="component" value="Unassembled WGS sequence"/>
</dbReference>
<keyword evidence="5" id="KW-0998">Cell outer membrane</keyword>
<feature type="region of interest" description="Disordered" evidence="6">
    <location>
        <begin position="98"/>
        <end position="117"/>
    </location>
</feature>
<keyword evidence="4" id="KW-0472">Membrane</keyword>
<evidence type="ECO:0000256" key="2">
    <source>
        <dbReference type="ARBA" id="ARBA00022452"/>
    </source>
</evidence>
<dbReference type="InterPro" id="IPR051906">
    <property type="entry name" value="TolC-like"/>
</dbReference>
<evidence type="ECO:0000256" key="3">
    <source>
        <dbReference type="ARBA" id="ARBA00022692"/>
    </source>
</evidence>
<sequence>MNKPPISPPSATHLVWPAAVLIGLLAGLLLLAPAAQAACAEGLQPLSTPPQAAPDVSPRTSLLTLVRAAEQRSKLVGAARLLTDAAQADAEEARAGGLPQAALSTTAGPVGSQVEGDPLRTRSQLRPALTVSAPLYDAGRVDALGRWRDSLAEAAHQGQLSTQEQVALQAVTLALDRDRYRLHQQVWNQYAQKVCGLVDALEQIVAVDKGRRSELVQARKTLQQVLLSRAQSMTQLRQTEVKLRRLVGDTLPEIGPLSALLLDVPGLDDLDRLAANSPAIVQMDAQAQAANHLADATLAGQKTQASWQLAVSRNLMGDHTAAWSAGVTVSIPLFNPGFAPAAQSAQLKAEAARLQREDTLESLVSRLAEVHEQARAAMTRAHDVVDTLQSSEQVREATLQQWQQMGRRSLFDVVSAEGDHYSLRIAYVDALHDGQQAVALLWSLAGGVTQPLR</sequence>
<dbReference type="PANTHER" id="PTHR30026:SF20">
    <property type="entry name" value="OUTER MEMBRANE PROTEIN TOLC"/>
    <property type="match status" value="1"/>
</dbReference>
<evidence type="ECO:0000313" key="7">
    <source>
        <dbReference type="EMBL" id="MCO5979145.1"/>
    </source>
</evidence>
<evidence type="ECO:0000256" key="6">
    <source>
        <dbReference type="SAM" id="MobiDB-lite"/>
    </source>
</evidence>
<evidence type="ECO:0000256" key="4">
    <source>
        <dbReference type="ARBA" id="ARBA00023136"/>
    </source>
</evidence>
<dbReference type="PANTHER" id="PTHR30026">
    <property type="entry name" value="OUTER MEMBRANE PROTEIN TOLC"/>
    <property type="match status" value="1"/>
</dbReference>
<keyword evidence="8" id="KW-1185">Reference proteome</keyword>
<proteinExistence type="predicted"/>
<evidence type="ECO:0000256" key="5">
    <source>
        <dbReference type="ARBA" id="ARBA00023237"/>
    </source>
</evidence>
<protein>
    <submittedName>
        <fullName evidence="7">TolC family protein</fullName>
    </submittedName>
</protein>
<keyword evidence="2" id="KW-1134">Transmembrane beta strand</keyword>
<dbReference type="Gene3D" id="1.20.1600.10">
    <property type="entry name" value="Outer membrane efflux proteins (OEP)"/>
    <property type="match status" value="1"/>
</dbReference>
<dbReference type="RefSeq" id="WP_252772099.1">
    <property type="nucleotide sequence ID" value="NZ_JAMXMC010000017.1"/>
</dbReference>
<organism evidence="7 8">
    <name type="scientific">Ideonella oryzae</name>
    <dbReference type="NCBI Taxonomy" id="2937441"/>
    <lineage>
        <taxon>Bacteria</taxon>
        <taxon>Pseudomonadati</taxon>
        <taxon>Pseudomonadota</taxon>
        <taxon>Betaproteobacteria</taxon>
        <taxon>Burkholderiales</taxon>
        <taxon>Sphaerotilaceae</taxon>
        <taxon>Ideonella</taxon>
    </lineage>
</organism>
<reference evidence="7 8" key="1">
    <citation type="submission" date="2022-06" db="EMBL/GenBank/DDBJ databases">
        <title>Ideonella sp. NS12-5 Genome sequencing and assembly.</title>
        <authorList>
            <person name="Jung Y."/>
        </authorList>
    </citation>
    <scope>NUCLEOTIDE SEQUENCE [LARGE SCALE GENOMIC DNA]</scope>
    <source>
        <strain evidence="7 8">NS12-5</strain>
    </source>
</reference>
<comment type="caution">
    <text evidence="7">The sequence shown here is derived from an EMBL/GenBank/DDBJ whole genome shotgun (WGS) entry which is preliminary data.</text>
</comment>
<comment type="subcellular location">
    <subcellularLocation>
        <location evidence="1">Cell outer membrane</location>
    </subcellularLocation>
</comment>
<gene>
    <name evidence="7" type="ORF">M0L44_20800</name>
</gene>
<evidence type="ECO:0000256" key="1">
    <source>
        <dbReference type="ARBA" id="ARBA00004442"/>
    </source>
</evidence>
<evidence type="ECO:0000313" key="8">
    <source>
        <dbReference type="Proteomes" id="UP001204851"/>
    </source>
</evidence>
<keyword evidence="3" id="KW-0812">Transmembrane</keyword>
<dbReference type="SUPFAM" id="SSF56954">
    <property type="entry name" value="Outer membrane efflux proteins (OEP)"/>
    <property type="match status" value="1"/>
</dbReference>
<name>A0ABT1BSC4_9BURK</name>
<accession>A0ABT1BSC4</accession>
<dbReference type="EMBL" id="JAMXMC010000017">
    <property type="protein sequence ID" value="MCO5979145.1"/>
    <property type="molecule type" value="Genomic_DNA"/>
</dbReference>